<dbReference type="Gene3D" id="1.20.1280.50">
    <property type="match status" value="1"/>
</dbReference>
<dbReference type="InterPro" id="IPR032675">
    <property type="entry name" value="LRR_dom_sf"/>
</dbReference>
<dbReference type="SUPFAM" id="SSF52047">
    <property type="entry name" value="RNI-like"/>
    <property type="match status" value="1"/>
</dbReference>
<dbReference type="PANTHER" id="PTHR34223:SF51">
    <property type="entry name" value="OS06G0556300 PROTEIN"/>
    <property type="match status" value="1"/>
</dbReference>
<reference evidence="2" key="1">
    <citation type="journal article" date="2022" name="Cell">
        <title>Repeat-based holocentromeres influence genome architecture and karyotype evolution.</title>
        <authorList>
            <person name="Hofstatter P.G."/>
            <person name="Thangavel G."/>
            <person name="Lux T."/>
            <person name="Neumann P."/>
            <person name="Vondrak T."/>
            <person name="Novak P."/>
            <person name="Zhang M."/>
            <person name="Costa L."/>
            <person name="Castellani M."/>
            <person name="Scott A."/>
            <person name="Toegelov H."/>
            <person name="Fuchs J."/>
            <person name="Mata-Sucre Y."/>
            <person name="Dias Y."/>
            <person name="Vanzela A.L.L."/>
            <person name="Huettel B."/>
            <person name="Almeida C.C.S."/>
            <person name="Simkova H."/>
            <person name="Souza G."/>
            <person name="Pedrosa-Harand A."/>
            <person name="Macas J."/>
            <person name="Mayer K.F.X."/>
            <person name="Houben A."/>
            <person name="Marques A."/>
        </authorList>
    </citation>
    <scope>NUCLEOTIDE SEQUENCE</scope>
    <source>
        <strain evidence="2">RhyBre1mFocal</strain>
    </source>
</reference>
<dbReference type="InterPro" id="IPR001810">
    <property type="entry name" value="F-box_dom"/>
</dbReference>
<gene>
    <name evidence="2" type="ORF">LUZ63_012942</name>
</gene>
<dbReference type="OrthoDB" id="677936at2759"/>
<name>A0A9Q0C7L1_9POAL</name>
<dbReference type="Gene3D" id="3.80.10.10">
    <property type="entry name" value="Ribonuclease Inhibitor"/>
    <property type="match status" value="1"/>
</dbReference>
<protein>
    <recommendedName>
        <fullName evidence="1">F-box domain-containing protein</fullName>
    </recommendedName>
</protein>
<keyword evidence="3" id="KW-1185">Reference proteome</keyword>
<feature type="domain" description="F-box" evidence="1">
    <location>
        <begin position="20"/>
        <end position="55"/>
    </location>
</feature>
<proteinExistence type="predicted"/>
<comment type="caution">
    <text evidence="2">The sequence shown here is derived from an EMBL/GenBank/DDBJ whole genome shotgun (WGS) entry which is preliminary data.</text>
</comment>
<organism evidence="2 3">
    <name type="scientific">Rhynchospora breviuscula</name>
    <dbReference type="NCBI Taxonomy" id="2022672"/>
    <lineage>
        <taxon>Eukaryota</taxon>
        <taxon>Viridiplantae</taxon>
        <taxon>Streptophyta</taxon>
        <taxon>Embryophyta</taxon>
        <taxon>Tracheophyta</taxon>
        <taxon>Spermatophyta</taxon>
        <taxon>Magnoliopsida</taxon>
        <taxon>Liliopsida</taxon>
        <taxon>Poales</taxon>
        <taxon>Cyperaceae</taxon>
        <taxon>Cyperoideae</taxon>
        <taxon>Rhynchosporeae</taxon>
        <taxon>Rhynchospora</taxon>
    </lineage>
</organism>
<accession>A0A9Q0C7L1</accession>
<dbReference type="InterPro" id="IPR036047">
    <property type="entry name" value="F-box-like_dom_sf"/>
</dbReference>
<evidence type="ECO:0000259" key="1">
    <source>
        <dbReference type="Pfam" id="PF00646"/>
    </source>
</evidence>
<dbReference type="InterPro" id="IPR053197">
    <property type="entry name" value="F-box_SCFL_complex_component"/>
</dbReference>
<sequence>MAKKANRRRRHADANQPDRLSALSDEVLLSILSLLPIRVAARTSVLCRRFRHLWKASPAINLIDYDEYEYEEPEPKTKNSNFVAMVTSALLRREPTNSLFRLHLFIAVDYTWNVSDSFLCSLLIKARSLGLRHLTLKTDNVGIPEAIIPTIFSIHSLHSLHLPIFYQFDYIPSDATLTHLKTLSLSSLRTCLAEIIQLLSQLPSLENLSIGFDRMDDYDDHPSLQNEYTLSSPTIRMLDLYIPSPEYVSLDLYLPLLEILHLYIDIQYAPKLPCIEGDMPSLRKAVIVLRGIHKGDVAAVAQLLNCVSSAEELSLDIKESMDEMYPFPILMKSSKDLPKFPGLKHLNVTMCFHKHNFDAIVTLLHHSPALQSLKLVHTVSFYNFWKRFKRNKNDWRSMLPCTAREVYYTDLHLGRHRKEFMELVGNKCTPKLVEEDH</sequence>
<dbReference type="SUPFAM" id="SSF81383">
    <property type="entry name" value="F-box domain"/>
    <property type="match status" value="1"/>
</dbReference>
<dbReference type="Proteomes" id="UP001151287">
    <property type="component" value="Unassembled WGS sequence"/>
</dbReference>
<evidence type="ECO:0000313" key="2">
    <source>
        <dbReference type="EMBL" id="KAJ1688787.1"/>
    </source>
</evidence>
<dbReference type="EMBL" id="JAMQYH010000004">
    <property type="protein sequence ID" value="KAJ1688787.1"/>
    <property type="molecule type" value="Genomic_DNA"/>
</dbReference>
<dbReference type="Pfam" id="PF00646">
    <property type="entry name" value="F-box"/>
    <property type="match status" value="1"/>
</dbReference>
<dbReference type="PANTHER" id="PTHR34223">
    <property type="entry name" value="OS11G0201299 PROTEIN"/>
    <property type="match status" value="1"/>
</dbReference>
<evidence type="ECO:0000313" key="3">
    <source>
        <dbReference type="Proteomes" id="UP001151287"/>
    </source>
</evidence>
<dbReference type="AlphaFoldDB" id="A0A9Q0C7L1"/>